<keyword evidence="9" id="KW-0486">Methionine biosynthesis</keyword>
<evidence type="ECO:0000256" key="5">
    <source>
        <dbReference type="ARBA" id="ARBA00013376"/>
    </source>
</evidence>
<evidence type="ECO:0000256" key="2">
    <source>
        <dbReference type="ARBA" id="ARBA00005062"/>
    </source>
</evidence>
<evidence type="ECO:0000256" key="7">
    <source>
        <dbReference type="ARBA" id="ARBA00022697"/>
    </source>
</evidence>
<dbReference type="EC" id="1.1.1.3" evidence="4"/>
<organism evidence="13 14">
    <name type="scientific">Tabrizicola oligotrophica</name>
    <dbReference type="NCBI Taxonomy" id="2710650"/>
    <lineage>
        <taxon>Bacteria</taxon>
        <taxon>Pseudomonadati</taxon>
        <taxon>Pseudomonadota</taxon>
        <taxon>Alphaproteobacteria</taxon>
        <taxon>Rhodobacterales</taxon>
        <taxon>Paracoccaceae</taxon>
        <taxon>Tabrizicola</taxon>
    </lineage>
</organism>
<comment type="pathway">
    <text evidence="1">Amino-acid biosynthesis; L-threonine biosynthesis; L-threonine from L-aspartate: step 3/5.</text>
</comment>
<feature type="binding site" evidence="11">
    <location>
        <position position="112"/>
    </location>
    <ligand>
        <name>NADPH</name>
        <dbReference type="ChEBI" id="CHEBI:57783"/>
    </ligand>
</feature>
<dbReference type="InterPro" id="IPR001342">
    <property type="entry name" value="HDH_cat"/>
</dbReference>
<keyword evidence="14" id="KW-1185">Reference proteome</keyword>
<proteinExistence type="inferred from homology"/>
<protein>
    <recommendedName>
        <fullName evidence="5">Homoserine dehydrogenase</fullName>
        <ecNumber evidence="4">1.1.1.3</ecNumber>
    </recommendedName>
</protein>
<dbReference type="FunFam" id="3.30.360.10:FF:000005">
    <property type="entry name" value="Homoserine dehydrogenase"/>
    <property type="match status" value="1"/>
</dbReference>
<sequence>MSAPASKAPLRLGLAGLGTVGIGVVKIVQEHAALIEARTGRPVVITAVSARDRTKNRDADLSGYAWETDPVALARREDVDVFVEVMGGHEGPARDATEAAIATGKDVVSANKALLAHHGQALALAAEAAGRVIRFEAAVAGGIPVIKTLTEGLAGNRMKRVMGVMNGSCNYILTRMQAANLSYETVFEEARQLGYLEADPNLDVGGIDAGHKLALLASIAFGTKVSFGAVELEGIGNVSIDDIRLAEDMGYRIKLLGVAQMTGRGLEQRMTPCLVPASHPLGQLQGGTNMVVLEGDSVGQIVMRGPGAGMGPTASAVMGDVIDLARGLHLPTFGQPAATLADPQPAKSATPAPYYLRMTLLDKPGALAKIATCLGEAGVSIDQMRQYRHEGANAPVLIVTHKASRDDIDHAMGRFAATGVLVGAPVALRIEEV</sequence>
<dbReference type="InterPro" id="IPR045865">
    <property type="entry name" value="ACT-like_dom_sf"/>
</dbReference>
<dbReference type="Pfam" id="PF01842">
    <property type="entry name" value="ACT"/>
    <property type="match status" value="1"/>
</dbReference>
<dbReference type="InterPro" id="IPR016204">
    <property type="entry name" value="HDH"/>
</dbReference>
<evidence type="ECO:0000256" key="6">
    <source>
        <dbReference type="ARBA" id="ARBA00022605"/>
    </source>
</evidence>
<evidence type="ECO:0000256" key="8">
    <source>
        <dbReference type="ARBA" id="ARBA00023002"/>
    </source>
</evidence>
<dbReference type="Gene3D" id="3.40.50.720">
    <property type="entry name" value="NAD(P)-binding Rossmann-like Domain"/>
    <property type="match status" value="1"/>
</dbReference>
<evidence type="ECO:0000259" key="12">
    <source>
        <dbReference type="PROSITE" id="PS51671"/>
    </source>
</evidence>
<dbReference type="RefSeq" id="WP_164627171.1">
    <property type="nucleotide sequence ID" value="NZ_JAAIVJ010000010.1"/>
</dbReference>
<dbReference type="UniPathway" id="UPA00050">
    <property type="reaction ID" value="UER00063"/>
</dbReference>
<comment type="similarity">
    <text evidence="3">Belongs to the homoserine dehydrogenase family.</text>
</comment>
<dbReference type="GO" id="GO:0004412">
    <property type="term" value="F:homoserine dehydrogenase activity"/>
    <property type="evidence" value="ECO:0007669"/>
    <property type="project" value="UniProtKB-EC"/>
</dbReference>
<dbReference type="Proteomes" id="UP000477782">
    <property type="component" value="Unassembled WGS sequence"/>
</dbReference>
<dbReference type="PIRSF" id="PIRSF000098">
    <property type="entry name" value="Homoser_dehydrog"/>
    <property type="match status" value="1"/>
</dbReference>
<comment type="pathway">
    <text evidence="2">Amino-acid biosynthesis; L-methionine biosynthesis via de novo pathway; L-homoserine from L-aspartate: step 3/3.</text>
</comment>
<evidence type="ECO:0000256" key="11">
    <source>
        <dbReference type="PIRSR" id="PIRSR000098-2"/>
    </source>
</evidence>
<dbReference type="InterPro" id="IPR036291">
    <property type="entry name" value="NAD(P)-bd_dom_sf"/>
</dbReference>
<dbReference type="GO" id="GO:0009086">
    <property type="term" value="P:methionine biosynthetic process"/>
    <property type="evidence" value="ECO:0007669"/>
    <property type="project" value="UniProtKB-KW"/>
</dbReference>
<dbReference type="NCBIfam" id="NF004976">
    <property type="entry name" value="PRK06349.1"/>
    <property type="match status" value="1"/>
</dbReference>
<gene>
    <name evidence="13" type="ORF">G4Z14_14945</name>
</gene>
<feature type="active site" description="Proton donor" evidence="10">
    <location>
        <position position="212"/>
    </location>
</feature>
<evidence type="ECO:0000256" key="9">
    <source>
        <dbReference type="ARBA" id="ARBA00023167"/>
    </source>
</evidence>
<evidence type="ECO:0000313" key="14">
    <source>
        <dbReference type="Proteomes" id="UP000477782"/>
    </source>
</evidence>
<dbReference type="InterPro" id="IPR002912">
    <property type="entry name" value="ACT_dom"/>
</dbReference>
<keyword evidence="11" id="KW-0521">NADP</keyword>
<dbReference type="GO" id="GO:0009088">
    <property type="term" value="P:threonine biosynthetic process"/>
    <property type="evidence" value="ECO:0007669"/>
    <property type="project" value="UniProtKB-UniPathway"/>
</dbReference>
<reference evidence="13 14" key="1">
    <citation type="submission" date="2020-02" db="EMBL/GenBank/DDBJ databases">
        <authorList>
            <person name="Chen W.-M."/>
        </authorList>
    </citation>
    <scope>NUCLEOTIDE SEQUENCE [LARGE SCALE GENOMIC DNA]</scope>
    <source>
        <strain evidence="13 14">KMS-5</strain>
    </source>
</reference>
<dbReference type="Gene3D" id="3.30.360.10">
    <property type="entry name" value="Dihydrodipicolinate Reductase, domain 2"/>
    <property type="match status" value="1"/>
</dbReference>
<dbReference type="SUPFAM" id="SSF55347">
    <property type="entry name" value="Glyceraldehyde-3-phosphate dehydrogenase-like, C-terminal domain"/>
    <property type="match status" value="1"/>
</dbReference>
<dbReference type="Gene3D" id="3.30.70.260">
    <property type="match status" value="1"/>
</dbReference>
<dbReference type="PROSITE" id="PS51671">
    <property type="entry name" value="ACT"/>
    <property type="match status" value="1"/>
</dbReference>
<dbReference type="EMBL" id="JAAIVJ010000010">
    <property type="protein sequence ID" value="NEY91597.1"/>
    <property type="molecule type" value="Genomic_DNA"/>
</dbReference>
<dbReference type="GO" id="GO:0050661">
    <property type="term" value="F:NADP binding"/>
    <property type="evidence" value="ECO:0007669"/>
    <property type="project" value="InterPro"/>
</dbReference>
<dbReference type="PANTHER" id="PTHR43331">
    <property type="entry name" value="HOMOSERINE DEHYDROGENASE"/>
    <property type="match status" value="1"/>
</dbReference>
<dbReference type="AlphaFoldDB" id="A0A6M0QW22"/>
<dbReference type="UniPathway" id="UPA00051">
    <property type="reaction ID" value="UER00465"/>
</dbReference>
<dbReference type="Pfam" id="PF00742">
    <property type="entry name" value="Homoserine_dh"/>
    <property type="match status" value="1"/>
</dbReference>
<dbReference type="CDD" id="cd04881">
    <property type="entry name" value="ACT_HSDH-Hom"/>
    <property type="match status" value="1"/>
</dbReference>
<dbReference type="Pfam" id="PF03447">
    <property type="entry name" value="NAD_binding_3"/>
    <property type="match status" value="1"/>
</dbReference>
<comment type="caution">
    <text evidence="13">The sequence shown here is derived from an EMBL/GenBank/DDBJ whole genome shotgun (WGS) entry which is preliminary data.</text>
</comment>
<keyword evidence="6" id="KW-0028">Amino-acid biosynthesis</keyword>
<dbReference type="InterPro" id="IPR005106">
    <property type="entry name" value="Asp/hSer_DH_NAD-bd"/>
</dbReference>
<keyword evidence="7" id="KW-0791">Threonine biosynthesis</keyword>
<dbReference type="SUPFAM" id="SSF55021">
    <property type="entry name" value="ACT-like"/>
    <property type="match status" value="1"/>
</dbReference>
<keyword evidence="8" id="KW-0560">Oxidoreductase</keyword>
<evidence type="ECO:0000256" key="3">
    <source>
        <dbReference type="ARBA" id="ARBA00006753"/>
    </source>
</evidence>
<evidence type="ECO:0000256" key="1">
    <source>
        <dbReference type="ARBA" id="ARBA00005056"/>
    </source>
</evidence>
<name>A0A6M0QW22_9RHOB</name>
<dbReference type="PANTHER" id="PTHR43331:SF1">
    <property type="entry name" value="HOMOSERINE DEHYDROGENASE"/>
    <property type="match status" value="1"/>
</dbReference>
<feature type="domain" description="ACT" evidence="12">
    <location>
        <begin position="355"/>
        <end position="433"/>
    </location>
</feature>
<dbReference type="SUPFAM" id="SSF51735">
    <property type="entry name" value="NAD(P)-binding Rossmann-fold domains"/>
    <property type="match status" value="1"/>
</dbReference>
<accession>A0A6M0QW22</accession>
<evidence type="ECO:0000256" key="4">
    <source>
        <dbReference type="ARBA" id="ARBA00013213"/>
    </source>
</evidence>
<feature type="binding site" evidence="11">
    <location>
        <position position="197"/>
    </location>
    <ligand>
        <name>L-homoserine</name>
        <dbReference type="ChEBI" id="CHEBI:57476"/>
    </ligand>
</feature>
<evidence type="ECO:0000256" key="10">
    <source>
        <dbReference type="PIRSR" id="PIRSR000098-1"/>
    </source>
</evidence>
<evidence type="ECO:0000313" key="13">
    <source>
        <dbReference type="EMBL" id="NEY91597.1"/>
    </source>
</evidence>